<dbReference type="RefSeq" id="WP_317138285.1">
    <property type="nucleotide sequence ID" value="NZ_CP118157.1"/>
</dbReference>
<dbReference type="AlphaFoldDB" id="A0AA97I586"/>
<reference evidence="2 3" key="1">
    <citation type="submission" date="2023-02" db="EMBL/GenBank/DDBJ databases">
        <title>Microbacterium betulae sp. nov., isolated from birch wood.</title>
        <authorList>
            <person name="Pasciak M."/>
            <person name="Pawlik K.J."/>
            <person name="Martynowski D."/>
            <person name="Laczmanski L."/>
            <person name="Ciekot J."/>
            <person name="Szponar B."/>
            <person name="Wojcik-Fatla A."/>
            <person name="Mackiewicz B."/>
            <person name="Farian E."/>
            <person name="Cholewa G."/>
            <person name="Cholewa A."/>
            <person name="Dutkiewicz J."/>
        </authorList>
    </citation>
    <scope>NUCLEOTIDE SEQUENCE [LARGE SCALE GENOMIC DNA]</scope>
    <source>
        <strain evidence="2 3">AB</strain>
    </source>
</reference>
<dbReference type="KEGG" id="mbet:N8K70_10465"/>
<name>A0AA97I586_9MICO</name>
<dbReference type="EMBL" id="CP118157">
    <property type="protein sequence ID" value="WOF21807.1"/>
    <property type="molecule type" value="Genomic_DNA"/>
</dbReference>
<evidence type="ECO:0000313" key="2">
    <source>
        <dbReference type="EMBL" id="WOF21807.1"/>
    </source>
</evidence>
<accession>A0AA97I586</accession>
<keyword evidence="1" id="KW-0812">Transmembrane</keyword>
<organism evidence="2 3">
    <name type="scientific">Microbacterium betulae</name>
    <dbReference type="NCBI Taxonomy" id="2981139"/>
    <lineage>
        <taxon>Bacteria</taxon>
        <taxon>Bacillati</taxon>
        <taxon>Actinomycetota</taxon>
        <taxon>Actinomycetes</taxon>
        <taxon>Micrococcales</taxon>
        <taxon>Microbacteriaceae</taxon>
        <taxon>Microbacterium</taxon>
    </lineage>
</organism>
<proteinExistence type="predicted"/>
<evidence type="ECO:0000256" key="1">
    <source>
        <dbReference type="SAM" id="Phobius"/>
    </source>
</evidence>
<keyword evidence="3" id="KW-1185">Reference proteome</keyword>
<keyword evidence="1" id="KW-1133">Transmembrane helix</keyword>
<evidence type="ECO:0000313" key="3">
    <source>
        <dbReference type="Proteomes" id="UP001305498"/>
    </source>
</evidence>
<dbReference type="Proteomes" id="UP001305498">
    <property type="component" value="Chromosome"/>
</dbReference>
<gene>
    <name evidence="2" type="ORF">N8K70_10465</name>
</gene>
<keyword evidence="1" id="KW-0472">Membrane</keyword>
<feature type="transmembrane region" description="Helical" evidence="1">
    <location>
        <begin position="30"/>
        <end position="51"/>
    </location>
</feature>
<sequence>MIRLLTAFVLGAGAAAVLFGILIDDRYTWVWITAIVVISLLLPLILVARTFGPLARATPQRIQEAIDAGRLGAARIDALRRTGTTINDQPLCEIDLSVSAGDRAAYRTTIKQIVDIVDIPRRQPGSAVAVVRVEAASPDVVIVDRPLSDLDARVSSLPARERLPEWRDDPKAAEKHGRRDGPLIGIGAEGRGWRFLAYAGLFAAGAAAVLLPASDEVERRALDLVTGEDHSSMFAPGRLEEALAAIEEASGTDESVDITVYTDFVSAEMATAPGASTFDTYSYRRGAATNDGPSIIQPTDPELEVFRLDDVAWDRAPRMLDESYERTDVVPDSEHAPYLVVRRWPVAGEAYPVTLAIYLPGDYDTSSVEFAADGSFVEVR</sequence>
<protein>
    <submittedName>
        <fullName evidence="2">Uncharacterized protein</fullName>
    </submittedName>
</protein>